<evidence type="ECO:0000313" key="11">
    <source>
        <dbReference type="Proteomes" id="UP001410394"/>
    </source>
</evidence>
<dbReference type="InterPro" id="IPR038731">
    <property type="entry name" value="RgtA/B/C-like"/>
</dbReference>
<comment type="subcellular location">
    <subcellularLocation>
        <location evidence="1">Cell membrane</location>
        <topology evidence="1">Multi-pass membrane protein</topology>
    </subcellularLocation>
</comment>
<dbReference type="Pfam" id="PF13231">
    <property type="entry name" value="PMT_2"/>
    <property type="match status" value="1"/>
</dbReference>
<feature type="transmembrane region" description="Helical" evidence="8">
    <location>
        <begin position="203"/>
        <end position="221"/>
    </location>
</feature>
<organism evidence="10 11">
    <name type="scientific">Uliginosibacterium sediminicola</name>
    <dbReference type="NCBI Taxonomy" id="2024550"/>
    <lineage>
        <taxon>Bacteria</taxon>
        <taxon>Pseudomonadati</taxon>
        <taxon>Pseudomonadota</taxon>
        <taxon>Betaproteobacteria</taxon>
        <taxon>Rhodocyclales</taxon>
        <taxon>Zoogloeaceae</taxon>
        <taxon>Uliginosibacterium</taxon>
    </lineage>
</organism>
<dbReference type="InterPro" id="IPR050297">
    <property type="entry name" value="LipidA_mod_glycosyltrf_83"/>
</dbReference>
<sequence length="492" mass="55131">MMQKVLGAPRTPSFRPRLLLAWLLALTFYRIWLVPHLGITLYVDEAQYWTWAQQLDWGYYSKPPVIAWLIAASTALFGDGVVAVKLAGMLLYPACAWLSFVLGKELYDERIALRCALTVSLLPFVSALGLFVSTDAPLLFFWLLGMIALRRALVYDRWSDWLLLAAALGLGVLSKYTMLAFAACAALYLLLDAGRRRQLGNPRLWVAIGAAALIVMPNIIWNWQHDFPTLHHTADITHVEGGNSKHGNAGEFLLAQAASLGPLLALAYLAGLALIWRKRRDTRLQLLHCFSLPLFGIVLLQALRSEANGNWAAPALIPAAMLGVAWLSRLRARWWLAAIGLNAVLMLAVYHVGDVYRLRGLAMPAKFDILKRARGWDSLARQLRPLLVQYPDAIILANNRTLIAHMSYELRDLNLRFAAWKPQERAQDHYQLSIPLDNEDMGRSAVLLTQTDAASIAEHFATQEKIARISVQGPTVRRELDVLLLQGFRGYR</sequence>
<evidence type="ECO:0000256" key="1">
    <source>
        <dbReference type="ARBA" id="ARBA00004651"/>
    </source>
</evidence>
<evidence type="ECO:0000256" key="3">
    <source>
        <dbReference type="ARBA" id="ARBA00022676"/>
    </source>
</evidence>
<feature type="transmembrane region" description="Helical" evidence="8">
    <location>
        <begin position="20"/>
        <end position="44"/>
    </location>
</feature>
<evidence type="ECO:0000256" key="7">
    <source>
        <dbReference type="ARBA" id="ARBA00023136"/>
    </source>
</evidence>
<keyword evidence="11" id="KW-1185">Reference proteome</keyword>
<feature type="transmembrane region" description="Helical" evidence="8">
    <location>
        <begin position="334"/>
        <end position="353"/>
    </location>
</feature>
<name>A0ABU9Z0H8_9RHOO</name>
<keyword evidence="5 8" id="KW-0812">Transmembrane</keyword>
<gene>
    <name evidence="10" type="ORF">ABDB84_12540</name>
</gene>
<reference evidence="10 11" key="1">
    <citation type="journal article" date="2018" name="Int. J. Syst. Evol. Microbiol.">
        <title>Uliginosibacterium sediminicola sp. nov., isolated from freshwater sediment.</title>
        <authorList>
            <person name="Hwang W.M."/>
            <person name="Kim S.M."/>
            <person name="Kang K."/>
            <person name="Ahn T.Y."/>
        </authorList>
    </citation>
    <scope>NUCLEOTIDE SEQUENCE [LARGE SCALE GENOMIC DNA]</scope>
    <source>
        <strain evidence="10 11">M1-21</strain>
    </source>
</reference>
<feature type="transmembrane region" description="Helical" evidence="8">
    <location>
        <begin position="309"/>
        <end position="327"/>
    </location>
</feature>
<keyword evidence="7 8" id="KW-0472">Membrane</keyword>
<keyword evidence="6 8" id="KW-1133">Transmembrane helix</keyword>
<evidence type="ECO:0000259" key="9">
    <source>
        <dbReference type="Pfam" id="PF13231"/>
    </source>
</evidence>
<evidence type="ECO:0000256" key="4">
    <source>
        <dbReference type="ARBA" id="ARBA00022679"/>
    </source>
</evidence>
<accession>A0ABU9Z0H8</accession>
<evidence type="ECO:0000256" key="5">
    <source>
        <dbReference type="ARBA" id="ARBA00022692"/>
    </source>
</evidence>
<evidence type="ECO:0000313" key="10">
    <source>
        <dbReference type="EMBL" id="MEN3069311.1"/>
    </source>
</evidence>
<keyword evidence="4 10" id="KW-0808">Transferase</keyword>
<dbReference type="Proteomes" id="UP001410394">
    <property type="component" value="Unassembled WGS sequence"/>
</dbReference>
<dbReference type="RefSeq" id="WP_345920081.1">
    <property type="nucleotide sequence ID" value="NZ_JBDIVE010000006.1"/>
</dbReference>
<dbReference type="PANTHER" id="PTHR33908">
    <property type="entry name" value="MANNOSYLTRANSFERASE YKCB-RELATED"/>
    <property type="match status" value="1"/>
</dbReference>
<comment type="caution">
    <text evidence="10">The sequence shown here is derived from an EMBL/GenBank/DDBJ whole genome shotgun (WGS) entry which is preliminary data.</text>
</comment>
<evidence type="ECO:0000256" key="6">
    <source>
        <dbReference type="ARBA" id="ARBA00022989"/>
    </source>
</evidence>
<protein>
    <submittedName>
        <fullName evidence="10">Glycosyltransferase family 39 protein</fullName>
        <ecNumber evidence="10">2.4.-.-</ecNumber>
    </submittedName>
</protein>
<keyword evidence="2" id="KW-1003">Cell membrane</keyword>
<proteinExistence type="predicted"/>
<keyword evidence="3 10" id="KW-0328">Glycosyltransferase</keyword>
<dbReference type="EC" id="2.4.-.-" evidence="10"/>
<feature type="transmembrane region" description="Helical" evidence="8">
    <location>
        <begin position="253"/>
        <end position="274"/>
    </location>
</feature>
<dbReference type="GO" id="GO:0016757">
    <property type="term" value="F:glycosyltransferase activity"/>
    <property type="evidence" value="ECO:0007669"/>
    <property type="project" value="UniProtKB-KW"/>
</dbReference>
<feature type="transmembrane region" description="Helical" evidence="8">
    <location>
        <begin position="161"/>
        <end position="191"/>
    </location>
</feature>
<dbReference type="PANTHER" id="PTHR33908:SF11">
    <property type="entry name" value="MEMBRANE PROTEIN"/>
    <property type="match status" value="1"/>
</dbReference>
<feature type="transmembrane region" description="Helical" evidence="8">
    <location>
        <begin position="286"/>
        <end position="303"/>
    </location>
</feature>
<evidence type="ECO:0000256" key="8">
    <source>
        <dbReference type="SAM" id="Phobius"/>
    </source>
</evidence>
<feature type="domain" description="Glycosyltransferase RgtA/B/C/D-like" evidence="9">
    <location>
        <begin position="61"/>
        <end position="221"/>
    </location>
</feature>
<evidence type="ECO:0000256" key="2">
    <source>
        <dbReference type="ARBA" id="ARBA00022475"/>
    </source>
</evidence>
<dbReference type="EMBL" id="JBDIVE010000006">
    <property type="protein sequence ID" value="MEN3069311.1"/>
    <property type="molecule type" value="Genomic_DNA"/>
</dbReference>